<feature type="region of interest" description="Disordered" evidence="1">
    <location>
        <begin position="371"/>
        <end position="400"/>
    </location>
</feature>
<accession>A0ABQ6JXB0</accession>
<feature type="compositionally biased region" description="Basic and acidic residues" evidence="1">
    <location>
        <begin position="128"/>
        <end position="145"/>
    </location>
</feature>
<organism evidence="2 3">
    <name type="scientific">Homoserinibacter gongjuensis</name>
    <dbReference type="NCBI Taxonomy" id="1162968"/>
    <lineage>
        <taxon>Bacteria</taxon>
        <taxon>Bacillati</taxon>
        <taxon>Actinomycetota</taxon>
        <taxon>Actinomycetes</taxon>
        <taxon>Micrococcales</taxon>
        <taxon>Microbacteriaceae</taxon>
        <taxon>Homoserinibacter</taxon>
    </lineage>
</organism>
<feature type="compositionally biased region" description="Basic and acidic residues" evidence="1">
    <location>
        <begin position="99"/>
        <end position="118"/>
    </location>
</feature>
<protein>
    <recommendedName>
        <fullName evidence="4">Primosomal protein</fullName>
    </recommendedName>
</protein>
<feature type="compositionally biased region" description="Low complexity" evidence="1">
    <location>
        <begin position="385"/>
        <end position="400"/>
    </location>
</feature>
<name>A0ABQ6JXB0_9MICO</name>
<gene>
    <name evidence="2" type="ORF">GCM10025869_34020</name>
</gene>
<reference evidence="3" key="1">
    <citation type="journal article" date="2019" name="Int. J. Syst. Evol. Microbiol.">
        <title>The Global Catalogue of Microorganisms (GCM) 10K type strain sequencing project: providing services to taxonomists for standard genome sequencing and annotation.</title>
        <authorList>
            <consortium name="The Broad Institute Genomics Platform"/>
            <consortium name="The Broad Institute Genome Sequencing Center for Infectious Disease"/>
            <person name="Wu L."/>
            <person name="Ma J."/>
        </authorList>
    </citation>
    <scope>NUCLEOTIDE SEQUENCE [LARGE SCALE GENOMIC DNA]</scope>
    <source>
        <strain evidence="3">NBRC 108755</strain>
    </source>
</reference>
<evidence type="ECO:0000313" key="3">
    <source>
        <dbReference type="Proteomes" id="UP001157069"/>
    </source>
</evidence>
<dbReference type="Proteomes" id="UP001157069">
    <property type="component" value="Unassembled WGS sequence"/>
</dbReference>
<sequence length="400" mass="43050">MAEDDKRPRDERGGDGARGDRGASRDSRRPSSGQARGGKPRSGGVNGKPGSARSDGGKPAWKKRDGDAPGKPAWKKRDDEAGKPAWKRDGDAPGKPQWKKRDDAAGKPAWKKRDDAKPGARAGGPRPPRTDRPRDDDARPRHDDPVIPDDVAANQLDRAARIELKTLSKDNADWVARHLVMAGRLIDTDAALAHRHALAAARRAGRIGVVRETTAITAYATGDFALALRELRTYRRITGRDDQLPLMVDSERGVGRPQQALELGRSVDRATLDPAVQASLAIAMSGARLDLGQPELALTELEIPQLDPEVAFSYSPALFDAYATVLDELGRTAEAEEWWERSERASAALDEAAVPDGQDTVEVIEEILDEPVEEAVAEPADEPAADPADPPSSAAEGTEA</sequence>
<comment type="caution">
    <text evidence="2">The sequence shown here is derived from an EMBL/GenBank/DDBJ whole genome shotgun (WGS) entry which is preliminary data.</text>
</comment>
<evidence type="ECO:0000313" key="2">
    <source>
        <dbReference type="EMBL" id="GMA92873.1"/>
    </source>
</evidence>
<feature type="compositionally biased region" description="Acidic residues" evidence="1">
    <location>
        <begin position="371"/>
        <end position="384"/>
    </location>
</feature>
<evidence type="ECO:0000256" key="1">
    <source>
        <dbReference type="SAM" id="MobiDB-lite"/>
    </source>
</evidence>
<dbReference type="EMBL" id="BSVA01000001">
    <property type="protein sequence ID" value="GMA92873.1"/>
    <property type="molecule type" value="Genomic_DNA"/>
</dbReference>
<feature type="compositionally biased region" description="Basic and acidic residues" evidence="1">
    <location>
        <begin position="75"/>
        <end position="92"/>
    </location>
</feature>
<feature type="compositionally biased region" description="Basic and acidic residues" evidence="1">
    <location>
        <begin position="1"/>
        <end position="29"/>
    </location>
</feature>
<evidence type="ECO:0008006" key="4">
    <source>
        <dbReference type="Google" id="ProtNLM"/>
    </source>
</evidence>
<keyword evidence="3" id="KW-1185">Reference proteome</keyword>
<proteinExistence type="predicted"/>
<feature type="region of interest" description="Disordered" evidence="1">
    <location>
        <begin position="1"/>
        <end position="150"/>
    </location>
</feature>
<dbReference type="RefSeq" id="WP_284301641.1">
    <property type="nucleotide sequence ID" value="NZ_BSVA01000001.1"/>
</dbReference>